<dbReference type="GO" id="GO:0015666">
    <property type="term" value="F:restriction endodeoxyribonuclease activity"/>
    <property type="evidence" value="ECO:0007669"/>
    <property type="project" value="TreeGrafter"/>
</dbReference>
<evidence type="ECO:0000313" key="6">
    <source>
        <dbReference type="Proteomes" id="UP001481677"/>
    </source>
</evidence>
<dbReference type="Gene3D" id="3.40.1350.10">
    <property type="match status" value="1"/>
</dbReference>
<dbReference type="InterPro" id="IPR011335">
    <property type="entry name" value="Restrct_endonuc-II-like"/>
</dbReference>
<dbReference type="Proteomes" id="UP000321776">
    <property type="component" value="Unassembled WGS sequence"/>
</dbReference>
<accession>A0A5C6VS64</accession>
<dbReference type="EMBL" id="JAZHGA010000009">
    <property type="protein sequence ID" value="MEM5341117.1"/>
    <property type="molecule type" value="Genomic_DNA"/>
</dbReference>
<protein>
    <submittedName>
        <fullName evidence="4">Mrr restriction system protein</fullName>
    </submittedName>
    <submittedName>
        <fullName evidence="3">Restriction endonuclease</fullName>
        <ecNumber evidence="3">3.1.21.-</ecNumber>
    </submittedName>
</protein>
<evidence type="ECO:0000313" key="4">
    <source>
        <dbReference type="EMBL" id="TXC87474.1"/>
    </source>
</evidence>
<evidence type="ECO:0000256" key="1">
    <source>
        <dbReference type="SAM" id="MobiDB-lite"/>
    </source>
</evidence>
<keyword evidence="3" id="KW-0540">Nuclease</keyword>
<dbReference type="InterPro" id="IPR052906">
    <property type="entry name" value="Type_IV_Methyl-Rstrct_Enzyme"/>
</dbReference>
<name>A0A5C6VS64_9BURK</name>
<evidence type="ECO:0000259" key="2">
    <source>
        <dbReference type="Pfam" id="PF04471"/>
    </source>
</evidence>
<keyword evidence="3" id="KW-0378">Hydrolase</keyword>
<reference evidence="3 6" key="3">
    <citation type="submission" date="2024-01" db="EMBL/GenBank/DDBJ databases">
        <title>The diversity of rhizobia nodulating Mimosa spp. in eleven states of Brazil covering several biomes is determined by host plant, location, and edaphic factors.</title>
        <authorList>
            <person name="Rouws L."/>
            <person name="Barauna A."/>
            <person name="Beukes C."/>
            <person name="De Faria S.M."/>
            <person name="Gross E."/>
            <person name="Dos Reis Junior F.B."/>
            <person name="Simon M."/>
            <person name="Maluk M."/>
            <person name="Odee D.W."/>
            <person name="Kenicer G."/>
            <person name="Young J.P.W."/>
            <person name="Reis V.M."/>
            <person name="Zilli J."/>
            <person name="James E.K."/>
        </authorList>
    </citation>
    <scope>NUCLEOTIDE SEQUENCE [LARGE SCALE GENOMIC DNA]</scope>
    <source>
        <strain evidence="3 6">JPY530</strain>
    </source>
</reference>
<dbReference type="InterPro" id="IPR011856">
    <property type="entry name" value="tRNA_endonuc-like_dom_sf"/>
</dbReference>
<sequence>MAEITRRRTGELLRILFKLLMASSDGLPARVALLELENQVTLSEYESGKYDSGVRRFEKIVRFATVDCVKAGWLVKTKGVWLVTEEGRNAYETMSDPEAFHKQAVKLYQKWRATRPDAEPTTPEETDDSTSGKAASITLEEAEEQAWDEVSQFLHQMNPYDFQALVADLLRAMSYHVEWEAPPGKDGGIDILAWPDPLGTKPPRIKVQVKRQVQAISVEGVRSFLAVLGDDDVGLFVSLGGFTRDAIEAARNQERRRLTLIDIRRLYDLWVGHYKHLSDEARRRMPLRPVYFLSPEG</sequence>
<dbReference type="PANTHER" id="PTHR30015:SF7">
    <property type="entry name" value="TYPE IV METHYL-DIRECTED RESTRICTION ENZYME ECOKMRR"/>
    <property type="match status" value="1"/>
</dbReference>
<dbReference type="EC" id="3.1.21.-" evidence="3"/>
<evidence type="ECO:0000313" key="5">
    <source>
        <dbReference type="Proteomes" id="UP000321776"/>
    </source>
</evidence>
<organism evidence="4 5">
    <name type="scientific">Paraburkholderia azotifigens</name>
    <dbReference type="NCBI Taxonomy" id="2057004"/>
    <lineage>
        <taxon>Bacteria</taxon>
        <taxon>Pseudomonadati</taxon>
        <taxon>Pseudomonadota</taxon>
        <taxon>Betaproteobacteria</taxon>
        <taxon>Burkholderiales</taxon>
        <taxon>Burkholderiaceae</taxon>
        <taxon>Paraburkholderia</taxon>
    </lineage>
</organism>
<dbReference type="EMBL" id="VOQS01000001">
    <property type="protein sequence ID" value="TXC87474.1"/>
    <property type="molecule type" value="Genomic_DNA"/>
</dbReference>
<keyword evidence="3" id="KW-0255">Endonuclease</keyword>
<evidence type="ECO:0000313" key="3">
    <source>
        <dbReference type="EMBL" id="MEM5341117.1"/>
    </source>
</evidence>
<feature type="domain" description="Restriction endonuclease type IV Mrr" evidence="2">
    <location>
        <begin position="154"/>
        <end position="269"/>
    </location>
</feature>
<dbReference type="RefSeq" id="WP_147233795.1">
    <property type="nucleotide sequence ID" value="NZ_JAZHFZ010000007.1"/>
</dbReference>
<feature type="region of interest" description="Disordered" evidence="1">
    <location>
        <begin position="113"/>
        <end position="135"/>
    </location>
</feature>
<reference evidence="4" key="2">
    <citation type="submission" date="2019-08" db="EMBL/GenBank/DDBJ databases">
        <authorList>
            <person name="Im W.-T."/>
        </authorList>
    </citation>
    <scope>NUCLEOTIDE SEQUENCE</scope>
    <source>
        <strain evidence="4">NF 2-5-3</strain>
    </source>
</reference>
<dbReference type="Proteomes" id="UP001481677">
    <property type="component" value="Unassembled WGS sequence"/>
</dbReference>
<dbReference type="SUPFAM" id="SSF52980">
    <property type="entry name" value="Restriction endonuclease-like"/>
    <property type="match status" value="1"/>
</dbReference>
<comment type="caution">
    <text evidence="4">The sequence shown here is derived from an EMBL/GenBank/DDBJ whole genome shotgun (WGS) entry which is preliminary data.</text>
</comment>
<reference evidence="4 5" key="1">
    <citation type="journal article" date="2018" name="Int. J. Syst. Evol. Microbiol.">
        <title>Paraburkholderia azotifigens sp. nov., a nitrogen-fixing bacterium isolated from paddy soil.</title>
        <authorList>
            <person name="Choi G.M."/>
            <person name="Im W.T."/>
        </authorList>
    </citation>
    <scope>NUCLEOTIDE SEQUENCE [LARGE SCALE GENOMIC DNA]</scope>
    <source>
        <strain evidence="4 5">NF 2-5-3</strain>
    </source>
</reference>
<dbReference type="Pfam" id="PF04471">
    <property type="entry name" value="Mrr_cat"/>
    <property type="match status" value="1"/>
</dbReference>
<proteinExistence type="predicted"/>
<gene>
    <name evidence="4" type="ORF">FRZ40_07765</name>
    <name evidence="3" type="ORF">V4C56_15980</name>
</gene>
<dbReference type="GO" id="GO:0043590">
    <property type="term" value="C:bacterial nucleoid"/>
    <property type="evidence" value="ECO:0007669"/>
    <property type="project" value="TreeGrafter"/>
</dbReference>
<dbReference type="GO" id="GO:0003677">
    <property type="term" value="F:DNA binding"/>
    <property type="evidence" value="ECO:0007669"/>
    <property type="project" value="InterPro"/>
</dbReference>
<dbReference type="GO" id="GO:0009307">
    <property type="term" value="P:DNA restriction-modification system"/>
    <property type="evidence" value="ECO:0007669"/>
    <property type="project" value="InterPro"/>
</dbReference>
<dbReference type="PANTHER" id="PTHR30015">
    <property type="entry name" value="MRR RESTRICTION SYSTEM PROTEIN"/>
    <property type="match status" value="1"/>
</dbReference>
<keyword evidence="6" id="KW-1185">Reference proteome</keyword>
<dbReference type="InterPro" id="IPR007560">
    <property type="entry name" value="Restrct_endonuc_IV_Mrr"/>
</dbReference>
<dbReference type="AlphaFoldDB" id="A0A5C6VS64"/>